<accession>A0A6H0XVZ1</accession>
<protein>
    <recommendedName>
        <fullName evidence="14">ABC transporter</fullName>
    </recommendedName>
</protein>
<dbReference type="Pfam" id="PF00664">
    <property type="entry name" value="ABC_membrane"/>
    <property type="match status" value="2"/>
</dbReference>
<proteinExistence type="predicted"/>
<feature type="transmembrane region" description="Helical" evidence="9">
    <location>
        <begin position="98"/>
        <end position="116"/>
    </location>
</feature>
<feature type="domain" description="ABC transporter" evidence="10">
    <location>
        <begin position="666"/>
        <end position="890"/>
    </location>
</feature>
<dbReference type="CDD" id="cd03244">
    <property type="entry name" value="ABCC_MRP_domain2"/>
    <property type="match status" value="1"/>
</dbReference>
<comment type="subcellular location">
    <subcellularLocation>
        <location evidence="1">Membrane</location>
        <topology evidence="1">Multi-pass membrane protein</topology>
    </subcellularLocation>
</comment>
<keyword evidence="4" id="KW-0677">Repeat</keyword>
<feature type="transmembrane region" description="Helical" evidence="9">
    <location>
        <begin position="497"/>
        <end position="517"/>
    </location>
</feature>
<evidence type="ECO:0000256" key="4">
    <source>
        <dbReference type="ARBA" id="ARBA00022737"/>
    </source>
</evidence>
<evidence type="ECO:0000313" key="12">
    <source>
        <dbReference type="EMBL" id="QIW98767.1"/>
    </source>
</evidence>
<evidence type="ECO:0000256" key="7">
    <source>
        <dbReference type="ARBA" id="ARBA00022989"/>
    </source>
</evidence>
<name>A0A6H0XVZ1_9PEZI</name>
<keyword evidence="5" id="KW-0547">Nucleotide-binding</keyword>
<dbReference type="Proteomes" id="UP000503462">
    <property type="component" value="Chromosome 3"/>
</dbReference>
<dbReference type="SMART" id="SM00382">
    <property type="entry name" value="AAA"/>
    <property type="match status" value="2"/>
</dbReference>
<feature type="transmembrane region" description="Helical" evidence="9">
    <location>
        <begin position="122"/>
        <end position="144"/>
    </location>
</feature>
<dbReference type="PROSITE" id="PS00211">
    <property type="entry name" value="ABC_TRANSPORTER_1"/>
    <property type="match status" value="2"/>
</dbReference>
<keyword evidence="6" id="KW-0067">ATP-binding</keyword>
<dbReference type="FunFam" id="1.20.1560.10:FF:000013">
    <property type="entry name" value="ABC transporter C family member 2"/>
    <property type="match status" value="1"/>
</dbReference>
<keyword evidence="2" id="KW-0813">Transport</keyword>
<keyword evidence="3 9" id="KW-0812">Transmembrane</keyword>
<dbReference type="InterPro" id="IPR036640">
    <property type="entry name" value="ABC1_TM_sf"/>
</dbReference>
<dbReference type="GO" id="GO:0016020">
    <property type="term" value="C:membrane"/>
    <property type="evidence" value="ECO:0007669"/>
    <property type="project" value="UniProtKB-SubCell"/>
</dbReference>
<dbReference type="InterPro" id="IPR011527">
    <property type="entry name" value="ABC1_TM_dom"/>
</dbReference>
<keyword evidence="13" id="KW-1185">Reference proteome</keyword>
<dbReference type="InterPro" id="IPR027417">
    <property type="entry name" value="P-loop_NTPase"/>
</dbReference>
<dbReference type="PROSITE" id="PS50893">
    <property type="entry name" value="ABC_TRANSPORTER_2"/>
    <property type="match status" value="2"/>
</dbReference>
<evidence type="ECO:0000256" key="2">
    <source>
        <dbReference type="ARBA" id="ARBA00022448"/>
    </source>
</evidence>
<reference evidence="12 13" key="1">
    <citation type="journal article" date="2016" name="Sci. Rep.">
        <title>Peltaster fructicola genome reveals evolution from an invasive phytopathogen to an ectophytic parasite.</title>
        <authorList>
            <person name="Xu C."/>
            <person name="Chen H."/>
            <person name="Gleason M.L."/>
            <person name="Xu J.R."/>
            <person name="Liu H."/>
            <person name="Zhang R."/>
            <person name="Sun G."/>
        </authorList>
    </citation>
    <scope>NUCLEOTIDE SEQUENCE [LARGE SCALE GENOMIC DNA]</scope>
    <source>
        <strain evidence="12 13">LNHT1506</strain>
    </source>
</reference>
<dbReference type="SUPFAM" id="SSF90123">
    <property type="entry name" value="ABC transporter transmembrane region"/>
    <property type="match status" value="2"/>
</dbReference>
<dbReference type="GO" id="GO:0005737">
    <property type="term" value="C:cytoplasm"/>
    <property type="evidence" value="ECO:0007669"/>
    <property type="project" value="UniProtKB-ARBA"/>
</dbReference>
<feature type="transmembrane region" description="Helical" evidence="9">
    <location>
        <begin position="1105"/>
        <end position="1122"/>
    </location>
</feature>
<organism evidence="12 13">
    <name type="scientific">Peltaster fructicola</name>
    <dbReference type="NCBI Taxonomy" id="286661"/>
    <lineage>
        <taxon>Eukaryota</taxon>
        <taxon>Fungi</taxon>
        <taxon>Dikarya</taxon>
        <taxon>Ascomycota</taxon>
        <taxon>Pezizomycotina</taxon>
        <taxon>Dothideomycetes</taxon>
        <taxon>Dothideomycetes incertae sedis</taxon>
        <taxon>Peltaster</taxon>
    </lineage>
</organism>
<evidence type="ECO:0000256" key="5">
    <source>
        <dbReference type="ARBA" id="ARBA00022741"/>
    </source>
</evidence>
<dbReference type="FunFam" id="3.40.50.300:FF:001577">
    <property type="entry name" value="ABC bile acid transporter"/>
    <property type="match status" value="1"/>
</dbReference>
<evidence type="ECO:0008006" key="14">
    <source>
        <dbReference type="Google" id="ProtNLM"/>
    </source>
</evidence>
<dbReference type="InterPro" id="IPR003439">
    <property type="entry name" value="ABC_transporter-like_ATP-bd"/>
</dbReference>
<feature type="transmembrane region" description="Helical" evidence="9">
    <location>
        <begin position="1200"/>
        <end position="1223"/>
    </location>
</feature>
<dbReference type="InterPro" id="IPR017871">
    <property type="entry name" value="ABC_transporter-like_CS"/>
</dbReference>
<dbReference type="GO" id="GO:0016887">
    <property type="term" value="F:ATP hydrolysis activity"/>
    <property type="evidence" value="ECO:0007669"/>
    <property type="project" value="InterPro"/>
</dbReference>
<feature type="domain" description="ABC transmembrane type-1" evidence="11">
    <location>
        <begin position="939"/>
        <end position="1242"/>
    </location>
</feature>
<dbReference type="GO" id="GO:0005524">
    <property type="term" value="F:ATP binding"/>
    <property type="evidence" value="ECO:0007669"/>
    <property type="project" value="UniProtKB-KW"/>
</dbReference>
<evidence type="ECO:0000256" key="8">
    <source>
        <dbReference type="ARBA" id="ARBA00023136"/>
    </source>
</evidence>
<dbReference type="PANTHER" id="PTHR24223:SF415">
    <property type="entry name" value="FI20190P1"/>
    <property type="match status" value="1"/>
</dbReference>
<evidence type="ECO:0000259" key="11">
    <source>
        <dbReference type="PROSITE" id="PS50929"/>
    </source>
</evidence>
<dbReference type="CDD" id="cd03250">
    <property type="entry name" value="ABCC_MRP_domain1"/>
    <property type="match status" value="1"/>
</dbReference>
<dbReference type="Gene3D" id="1.20.1560.10">
    <property type="entry name" value="ABC transporter type 1, transmembrane domain"/>
    <property type="match status" value="2"/>
</dbReference>
<evidence type="ECO:0000256" key="9">
    <source>
        <dbReference type="SAM" id="Phobius"/>
    </source>
</evidence>
<feature type="domain" description="ABC transmembrane type-1" evidence="11">
    <location>
        <begin position="448"/>
        <end position="636"/>
    </location>
</feature>
<feature type="transmembrane region" description="Helical" evidence="9">
    <location>
        <begin position="44"/>
        <end position="65"/>
    </location>
</feature>
<dbReference type="GO" id="GO:0140359">
    <property type="term" value="F:ABC-type transporter activity"/>
    <property type="evidence" value="ECO:0007669"/>
    <property type="project" value="InterPro"/>
</dbReference>
<dbReference type="PANTHER" id="PTHR24223">
    <property type="entry name" value="ATP-BINDING CASSETTE SUB-FAMILY C"/>
    <property type="match status" value="1"/>
</dbReference>
<dbReference type="OrthoDB" id="6500128at2759"/>
<dbReference type="CDD" id="cd18604">
    <property type="entry name" value="ABC_6TM_VMR1_D2_like"/>
    <property type="match status" value="1"/>
</dbReference>
<feature type="transmembrane region" description="Helical" evidence="9">
    <location>
        <begin position="935"/>
        <end position="959"/>
    </location>
</feature>
<evidence type="ECO:0000259" key="10">
    <source>
        <dbReference type="PROSITE" id="PS50893"/>
    </source>
</evidence>
<dbReference type="Gene3D" id="3.40.50.300">
    <property type="entry name" value="P-loop containing nucleotide triphosphate hydrolases"/>
    <property type="match status" value="2"/>
</dbReference>
<feature type="transmembrane region" description="Helical" evidence="9">
    <location>
        <begin position="1003"/>
        <end position="1033"/>
    </location>
</feature>
<dbReference type="PROSITE" id="PS50929">
    <property type="entry name" value="ABC_TM1F"/>
    <property type="match status" value="2"/>
</dbReference>
<dbReference type="InterPro" id="IPR003593">
    <property type="entry name" value="AAA+_ATPase"/>
</dbReference>
<evidence type="ECO:0000313" key="13">
    <source>
        <dbReference type="Proteomes" id="UP000503462"/>
    </source>
</evidence>
<sequence>MQTILTADTSSLGNLIASPYQGTLKDICWSSPWDYRQAQFRPCFLPVLQGIPLVIITFHILGLLLKRRPQWLRPFIVEFPPPKVDDVLEYCSRARPSLCQLALVVLTGITFALQLARALLQWPAVGSLLSTATWLLLLTTLVVYRPRTLPLSAFYVILASVLSSAACLAQHTSPSLSVRAIDIATLISSIASVVTITQMPFRDPALPSKDISTPFTEPTSTLRSPEDNLTLWEYITVSWVSPLIKLASKRQLEDGDVWELGFEFQHKRLHERFREVKGTVISRLIQANGIDIGLLTFLGLLETTLEYAQPFLLERFLAAMQASEATRNIACAIYAALAWLLRQSKAEVGVLALWHGRRAYERSRGEMITMLYEKVLGRKISSLPSTSEEETNGQLLQESDDIEVEVHEGSNGVNSKLDTTPSFLSRASTLIGSTFSRTKKVEVKQPASMGKILNLMRNDVYEVAQRFWDIRQMVQIPLSIVFAAYTVVHFLGPAALLAIVFVVLGQLIILVLGRVLMWLEKHRRKATDDKLQIASQFVESIRHLRWYGWQDSWIEQIMEARQHELHWRIVTGLCNLLIGFINAVGLEAAPAIGFYAYTTVTGGPLSVDVGFPALQALFMLGTSLKDVPDLIKVILNAWVAVERIEDFMAEPNKDEQDESTQTGSRLALQNASFSWPGSSKIVLANVSLSFPPGLTVISGEVAAGKTALLQALLGELDMHTGSLIRPNEAVGYCAQSPWLQSMSIKDNILFSAPYNEQRYLEVLEACALLPDLAELPARDLSFIGENGIGLSGGQKARVALARAAYSDTKIMLLDDPLSALDQQTAESIVKNLFIGPLLQGRVIILVTHRLDLVAGIADQVLEIKASRVDCVDRADLQGDFLQRTTSKSTAPGEKTKKDDITASAAAAAKFIEDEHRAQGGVKASVYWQYIKAGSLWLWFILILLLFAYRSVTIYLNWFIKTWGEAYDAVDGAKLLTLLDHDFITTGWNPTDGLPPPQDDVRPWVLITLLIGMGRAVLGTAVLGIMLIVTYIAGKGMFKDIIFKVGHANFRFYDVTPVGRLMNRITSDAGVLDGNIVQQFHAIAWLLFALGSSILIVAFVTPVFLLFTAASTVIFVLIFRRFLPTSQNLRRLEMVSLTPLMSNFGELLNGLVTVRAFGAQRRFQDRVIKVVDTFQKMDHFYWSVQAWLMFRFDTLSAASTFILSILAVYTGLSAGLTAFVLLAANKFVRTIHNLCLQYGSLQMEFVSVERVVELSHLAQESEGEIKPPAWWPSFSGNIEFRDVTIKYAPHLDPALNGVSFTIKGGSKTAILGRTGSGKSTLALAMLATILPTSGQILVDNIDLAHVDKQALRTRVTFLAQDPVLFPGSMRQNLDPLEQHTPEECEAVLARVCERQGWSLTTQIEGGGRNLSQGQRQLVGLARAVLRRSAIIILDEATASIDLETSMQIQQVLHEEMKDSTVITIAHRLEAVSNADYCIVLGIGRVVKQGPAADLLEKRSHDQSIGDSTDDA</sequence>
<keyword evidence="7 9" id="KW-1133">Transmembrane helix</keyword>
<dbReference type="InterPro" id="IPR050173">
    <property type="entry name" value="ABC_transporter_C-like"/>
</dbReference>
<gene>
    <name evidence="12" type="ORF">AMS68_004285</name>
</gene>
<dbReference type="SUPFAM" id="SSF52540">
    <property type="entry name" value="P-loop containing nucleoside triphosphate hydrolases"/>
    <property type="match status" value="2"/>
</dbReference>
<feature type="domain" description="ABC transporter" evidence="10">
    <location>
        <begin position="1277"/>
        <end position="1506"/>
    </location>
</feature>
<dbReference type="EMBL" id="CP051141">
    <property type="protein sequence ID" value="QIW98767.1"/>
    <property type="molecule type" value="Genomic_DNA"/>
</dbReference>
<feature type="transmembrane region" description="Helical" evidence="9">
    <location>
        <begin position="151"/>
        <end position="171"/>
    </location>
</feature>
<evidence type="ECO:0000256" key="3">
    <source>
        <dbReference type="ARBA" id="ARBA00022692"/>
    </source>
</evidence>
<evidence type="ECO:0000256" key="6">
    <source>
        <dbReference type="ARBA" id="ARBA00022840"/>
    </source>
</evidence>
<keyword evidence="8 9" id="KW-0472">Membrane</keyword>
<dbReference type="Pfam" id="PF00005">
    <property type="entry name" value="ABC_tran"/>
    <property type="match status" value="2"/>
</dbReference>
<evidence type="ECO:0000256" key="1">
    <source>
        <dbReference type="ARBA" id="ARBA00004141"/>
    </source>
</evidence>